<dbReference type="GO" id="GO:0045490">
    <property type="term" value="P:pectin catabolic process"/>
    <property type="evidence" value="ECO:0007669"/>
    <property type="project" value="UniProtKB-UniPathway"/>
</dbReference>
<dbReference type="SUPFAM" id="SSF51126">
    <property type="entry name" value="Pectin lyase-like"/>
    <property type="match status" value="1"/>
</dbReference>
<dbReference type="EnsemblPlants" id="Kaladp0073s0101.1.v1.1">
    <property type="protein sequence ID" value="Kaladp0073s0101.1.v1.1"/>
    <property type="gene ID" value="Kaladp0073s0101.v1.1"/>
</dbReference>
<dbReference type="Gramene" id="Kaladp0073s0101.1.v1.1">
    <property type="protein sequence ID" value="Kaladp0073s0101.1.v1.1"/>
    <property type="gene ID" value="Kaladp0073s0101.v1.1"/>
</dbReference>
<evidence type="ECO:0000256" key="1">
    <source>
        <dbReference type="ARBA" id="ARBA00000695"/>
    </source>
</evidence>
<dbReference type="InterPro" id="IPR012334">
    <property type="entry name" value="Pectin_lyas_fold"/>
</dbReference>
<reference evidence="10" key="1">
    <citation type="submission" date="2021-01" db="UniProtKB">
        <authorList>
            <consortium name="EnsemblPlants"/>
        </authorList>
    </citation>
    <scope>IDENTIFICATION</scope>
</reference>
<feature type="domain" description="Pectate lyase" evidence="9">
    <location>
        <begin position="115"/>
        <end position="312"/>
    </location>
</feature>
<dbReference type="AlphaFoldDB" id="A0A7N0ULP4"/>
<feature type="signal peptide" evidence="8">
    <location>
        <begin position="1"/>
        <end position="26"/>
    </location>
</feature>
<evidence type="ECO:0000256" key="5">
    <source>
        <dbReference type="ARBA" id="ARBA00022729"/>
    </source>
</evidence>
<keyword evidence="7 8" id="KW-0456">Lyase</keyword>
<dbReference type="InterPro" id="IPR018082">
    <property type="entry name" value="AmbAllergen"/>
</dbReference>
<dbReference type="PANTHER" id="PTHR31683:SF80">
    <property type="entry name" value="PECTATE LYASE 16-RELATED"/>
    <property type="match status" value="1"/>
</dbReference>
<name>A0A7N0ULP4_KALFE</name>
<evidence type="ECO:0000256" key="8">
    <source>
        <dbReference type="RuleBase" id="RU361123"/>
    </source>
</evidence>
<accession>A0A7N0ULP4</accession>
<keyword evidence="5 8" id="KW-0732">Signal</keyword>
<dbReference type="SMART" id="SM00656">
    <property type="entry name" value="Amb_all"/>
    <property type="match status" value="1"/>
</dbReference>
<feature type="chain" id="PRO_5029931460" description="Pectate lyase" evidence="8">
    <location>
        <begin position="27"/>
        <end position="388"/>
    </location>
</feature>
<proteinExistence type="inferred from homology"/>
<dbReference type="EC" id="4.2.2.2" evidence="3 8"/>
<dbReference type="Pfam" id="PF00544">
    <property type="entry name" value="Pectate_lyase_4"/>
    <property type="match status" value="1"/>
</dbReference>
<dbReference type="Gene3D" id="2.160.20.10">
    <property type="entry name" value="Single-stranded right-handed beta-helix, Pectin lyase-like"/>
    <property type="match status" value="1"/>
</dbReference>
<protein>
    <recommendedName>
        <fullName evidence="3 8">Pectate lyase</fullName>
        <ecNumber evidence="3 8">4.2.2.2</ecNumber>
    </recommendedName>
</protein>
<evidence type="ECO:0000313" key="10">
    <source>
        <dbReference type="EnsemblPlants" id="Kaladp0073s0101.1.v1.1"/>
    </source>
</evidence>
<evidence type="ECO:0000256" key="3">
    <source>
        <dbReference type="ARBA" id="ARBA00012272"/>
    </source>
</evidence>
<comment type="similarity">
    <text evidence="8">Belongs to the polysaccharide lyase 1 family.</text>
</comment>
<organism evidence="10 11">
    <name type="scientific">Kalanchoe fedtschenkoi</name>
    <name type="common">Lavender scallops</name>
    <name type="synonym">South American air plant</name>
    <dbReference type="NCBI Taxonomy" id="63787"/>
    <lineage>
        <taxon>Eukaryota</taxon>
        <taxon>Viridiplantae</taxon>
        <taxon>Streptophyta</taxon>
        <taxon>Embryophyta</taxon>
        <taxon>Tracheophyta</taxon>
        <taxon>Spermatophyta</taxon>
        <taxon>Magnoliopsida</taxon>
        <taxon>eudicotyledons</taxon>
        <taxon>Gunneridae</taxon>
        <taxon>Pentapetalae</taxon>
        <taxon>Saxifragales</taxon>
        <taxon>Crassulaceae</taxon>
        <taxon>Kalanchoe</taxon>
    </lineage>
</organism>
<sequence length="388" mass="42222">MAVSIPSPATLLCLLALCVFQTHSSAGFNTTSYSYPTKKVLNPVDACWRTDPNWSANRKKLADCAVGFGTDAIGGKFGEIYVVTSNEDDAVNPKPGSLRYGVIQNQPLWITFAKSMVFKLQNELIVNSYKTIDGRGVEVEISQGPCITVQDVSHVIIHGISVHDCKPGKAGLVRSSPQHVGHRLGCDGDAIKIMTSSHIWVDHCFVGRCTDGLIDVTHASTAVSLTNNYLTQHDKVMLLGHNDQFSQDKIMKVTVAFNNFGPELIERMPRVRFGYAHVANNRYNEWLMYAVGGSANPTIFSEGNYFAAPANPYLKQVTKRETSGPWKSWKWRSSRDVFENGAYFVPSGYGTCAPGYTPAQTFTVADGSAVPGLTADAGPLNCVPGKAC</sequence>
<dbReference type="InterPro" id="IPR011050">
    <property type="entry name" value="Pectin_lyase_fold/virulence"/>
</dbReference>
<keyword evidence="6 8" id="KW-0106">Calcium</keyword>
<evidence type="ECO:0000256" key="4">
    <source>
        <dbReference type="ARBA" id="ARBA00022723"/>
    </source>
</evidence>
<comment type="cofactor">
    <cofactor evidence="8">
        <name>Ca(2+)</name>
        <dbReference type="ChEBI" id="CHEBI:29108"/>
    </cofactor>
    <text evidence="8">Binds 1 Ca(2+) ion. Required for its activity.</text>
</comment>
<evidence type="ECO:0000256" key="6">
    <source>
        <dbReference type="ARBA" id="ARBA00022837"/>
    </source>
</evidence>
<dbReference type="InterPro" id="IPR045032">
    <property type="entry name" value="PEL"/>
</dbReference>
<keyword evidence="11" id="KW-1185">Reference proteome</keyword>
<evidence type="ECO:0000256" key="7">
    <source>
        <dbReference type="ARBA" id="ARBA00023239"/>
    </source>
</evidence>
<dbReference type="Proteomes" id="UP000594263">
    <property type="component" value="Unplaced"/>
</dbReference>
<comment type="pathway">
    <text evidence="2 8">Glycan metabolism; pectin degradation; 2-dehydro-3-deoxy-D-gluconate from pectin: step 2/5.</text>
</comment>
<dbReference type="PRINTS" id="PR00807">
    <property type="entry name" value="AMBALLERGEN"/>
</dbReference>
<comment type="catalytic activity">
    <reaction evidence="1 8">
        <text>Eliminative cleavage of (1-&gt;4)-alpha-D-galacturonan to give oligosaccharides with 4-deoxy-alpha-D-galact-4-enuronosyl groups at their non-reducing ends.</text>
        <dbReference type="EC" id="4.2.2.2"/>
    </reaction>
</comment>
<dbReference type="UniPathway" id="UPA00545">
    <property type="reaction ID" value="UER00824"/>
</dbReference>
<evidence type="ECO:0000256" key="2">
    <source>
        <dbReference type="ARBA" id="ARBA00005220"/>
    </source>
</evidence>
<dbReference type="InterPro" id="IPR002022">
    <property type="entry name" value="Pec_lyase"/>
</dbReference>
<evidence type="ECO:0000313" key="11">
    <source>
        <dbReference type="Proteomes" id="UP000594263"/>
    </source>
</evidence>
<evidence type="ECO:0000259" key="9">
    <source>
        <dbReference type="SMART" id="SM00656"/>
    </source>
</evidence>
<dbReference type="GO" id="GO:0046872">
    <property type="term" value="F:metal ion binding"/>
    <property type="evidence" value="ECO:0007669"/>
    <property type="project" value="UniProtKB-KW"/>
</dbReference>
<keyword evidence="4 8" id="KW-0479">Metal-binding</keyword>
<dbReference type="PANTHER" id="PTHR31683">
    <property type="entry name" value="PECTATE LYASE 18-RELATED"/>
    <property type="match status" value="1"/>
</dbReference>
<dbReference type="GO" id="GO:0030570">
    <property type="term" value="F:pectate lyase activity"/>
    <property type="evidence" value="ECO:0007669"/>
    <property type="project" value="UniProtKB-EC"/>
</dbReference>
<dbReference type="OMA" id="GHNDHFK"/>